<dbReference type="CDD" id="cd01650">
    <property type="entry name" value="RT_nLTR_like"/>
    <property type="match status" value="1"/>
</dbReference>
<protein>
    <recommendedName>
        <fullName evidence="1">Reverse transcriptase domain-containing protein</fullName>
    </recommendedName>
</protein>
<dbReference type="PANTHER" id="PTHR46890">
    <property type="entry name" value="NON-LTR RETROLELEMENT REVERSE TRANSCRIPTASE-LIKE PROTEIN-RELATED"/>
    <property type="match status" value="1"/>
</dbReference>
<gene>
    <name evidence="2" type="ORF">OSB04_012302</name>
</gene>
<feature type="domain" description="Reverse transcriptase" evidence="1">
    <location>
        <begin position="6"/>
        <end position="260"/>
    </location>
</feature>
<dbReference type="EMBL" id="JARYMX010000003">
    <property type="protein sequence ID" value="KAJ9557688.1"/>
    <property type="molecule type" value="Genomic_DNA"/>
</dbReference>
<proteinExistence type="predicted"/>
<evidence type="ECO:0000313" key="2">
    <source>
        <dbReference type="EMBL" id="KAJ9557688.1"/>
    </source>
</evidence>
<dbReference type="InterPro" id="IPR000477">
    <property type="entry name" value="RT_dom"/>
</dbReference>
<sequence>MQYNFLRRTSLYIYPGSNSSFITFVPKVNDPLSLSDYRPINLIGCISKVISKVLEERLKQVMDTIISTSQTAFLKGRSILNGPLIVNEIYMGQEAKEKNLTMGFGEKWRAWINGLISTTKCSVLINGAPTKEFRMEKGVRPGYSLTPFLFIIAAEGLNIAFREAQCKNHFKGVSFNNLEADVSLLQYADDAIILGEWDPRNTRNLVRILTCFELCSSLKVNLSKSRLMGVSVSNVETRSLARWLKCKEGTIPFNYLGLPVGGNMTRSLSCQLVVDKVKGRLWTWKANHFRLGAALLMQICPGESKHLLFLFVQGANEGVTCFRELVKAVFLGRERKLQRRQLNCLE</sequence>
<dbReference type="AlphaFoldDB" id="A0AA38TIN9"/>
<comment type="caution">
    <text evidence="2">The sequence shown here is derived from an EMBL/GenBank/DDBJ whole genome shotgun (WGS) entry which is preliminary data.</text>
</comment>
<evidence type="ECO:0000259" key="1">
    <source>
        <dbReference type="PROSITE" id="PS50878"/>
    </source>
</evidence>
<organism evidence="2 3">
    <name type="scientific">Centaurea solstitialis</name>
    <name type="common">yellow star-thistle</name>
    <dbReference type="NCBI Taxonomy" id="347529"/>
    <lineage>
        <taxon>Eukaryota</taxon>
        <taxon>Viridiplantae</taxon>
        <taxon>Streptophyta</taxon>
        <taxon>Embryophyta</taxon>
        <taxon>Tracheophyta</taxon>
        <taxon>Spermatophyta</taxon>
        <taxon>Magnoliopsida</taxon>
        <taxon>eudicotyledons</taxon>
        <taxon>Gunneridae</taxon>
        <taxon>Pentapetalae</taxon>
        <taxon>asterids</taxon>
        <taxon>campanulids</taxon>
        <taxon>Asterales</taxon>
        <taxon>Asteraceae</taxon>
        <taxon>Carduoideae</taxon>
        <taxon>Cardueae</taxon>
        <taxon>Centaureinae</taxon>
        <taxon>Centaurea</taxon>
    </lineage>
</organism>
<keyword evidence="3" id="KW-1185">Reference proteome</keyword>
<dbReference type="Pfam" id="PF00078">
    <property type="entry name" value="RVT_1"/>
    <property type="match status" value="1"/>
</dbReference>
<dbReference type="PROSITE" id="PS50878">
    <property type="entry name" value="RT_POL"/>
    <property type="match status" value="1"/>
</dbReference>
<dbReference type="InterPro" id="IPR052343">
    <property type="entry name" value="Retrotransposon-Effector_Assoc"/>
</dbReference>
<dbReference type="PANTHER" id="PTHR46890:SF50">
    <property type="entry name" value="RNA-DIRECTED DNA POLYMERASE, EUKARYOTA, REVERSE TRANSCRIPTASE ZINC-BINDING DOMAIN PROTEIN-RELATED"/>
    <property type="match status" value="1"/>
</dbReference>
<name>A0AA38TIN9_9ASTR</name>
<dbReference type="Proteomes" id="UP001172457">
    <property type="component" value="Chromosome 3"/>
</dbReference>
<reference evidence="2" key="1">
    <citation type="submission" date="2023-03" db="EMBL/GenBank/DDBJ databases">
        <title>Chromosome-scale reference genome and RAD-based genetic map of yellow starthistle (Centaurea solstitialis) reveal putative structural variation and QTLs associated with invader traits.</title>
        <authorList>
            <person name="Reatini B."/>
            <person name="Cang F.A."/>
            <person name="Jiang Q."/>
            <person name="Mckibben M.T.W."/>
            <person name="Barker M.S."/>
            <person name="Rieseberg L.H."/>
            <person name="Dlugosch K.M."/>
        </authorList>
    </citation>
    <scope>NUCLEOTIDE SEQUENCE</scope>
    <source>
        <strain evidence="2">CAN-66</strain>
        <tissue evidence="2">Leaf</tissue>
    </source>
</reference>
<accession>A0AA38TIN9</accession>
<evidence type="ECO:0000313" key="3">
    <source>
        <dbReference type="Proteomes" id="UP001172457"/>
    </source>
</evidence>